<dbReference type="AlphaFoldDB" id="A0A0D8Y280"/>
<keyword evidence="2" id="KW-1185">Reference proteome</keyword>
<sequence>MQPAGLIEEGVVPLGAEETIVTSEGTNISSRSAVVTRQVCGGNATVGNPAVLSSRCQSTTVSQGGQSLPRMLSSSRTGVINSSAAPSRPSISLSSGAGAGKLLMVRRSDGTTQFLRQISQNSSKPLTSYVIASSTSTHFVLRQLPVGRTRLPQITRALPTQLVQRPVRRDQEQYAPNRVVAESSTVRPGFEQQSADPVMKRVAPGKLVYGSNIASSGMENVFQRVQDSRNNTSPSDRVSISGRYGQTSATYKVTSRGLASSSQDLRSEQNSHRVYYVKNALATTPSRVMLTPTSFDSYDHEEVVLDNDGIVIDGDETLDHADALSS</sequence>
<evidence type="ECO:0000313" key="2">
    <source>
        <dbReference type="Proteomes" id="UP000053766"/>
    </source>
</evidence>
<dbReference type="OrthoDB" id="5868651at2759"/>
<accession>A0A0D8Y280</accession>
<dbReference type="EMBL" id="KN716197">
    <property type="protein sequence ID" value="KJH50800.1"/>
    <property type="molecule type" value="Genomic_DNA"/>
</dbReference>
<organism evidence="1 2">
    <name type="scientific">Dictyocaulus viviparus</name>
    <name type="common">Bovine lungworm</name>
    <dbReference type="NCBI Taxonomy" id="29172"/>
    <lineage>
        <taxon>Eukaryota</taxon>
        <taxon>Metazoa</taxon>
        <taxon>Ecdysozoa</taxon>
        <taxon>Nematoda</taxon>
        <taxon>Chromadorea</taxon>
        <taxon>Rhabditida</taxon>
        <taxon>Rhabditina</taxon>
        <taxon>Rhabditomorpha</taxon>
        <taxon>Strongyloidea</taxon>
        <taxon>Metastrongylidae</taxon>
        <taxon>Dictyocaulus</taxon>
    </lineage>
</organism>
<evidence type="ECO:0000313" key="1">
    <source>
        <dbReference type="EMBL" id="KJH50800.1"/>
    </source>
</evidence>
<reference evidence="1 2" key="1">
    <citation type="submission" date="2013-11" db="EMBL/GenBank/DDBJ databases">
        <title>Draft genome of the bovine lungworm Dictyocaulus viviparus.</title>
        <authorList>
            <person name="Mitreva M."/>
        </authorList>
    </citation>
    <scope>NUCLEOTIDE SEQUENCE [LARGE SCALE GENOMIC DNA]</scope>
    <source>
        <strain evidence="1 2">HannoverDv2000</strain>
    </source>
</reference>
<proteinExistence type="predicted"/>
<gene>
    <name evidence="1" type="ORF">DICVIV_03049</name>
</gene>
<dbReference type="Proteomes" id="UP000053766">
    <property type="component" value="Unassembled WGS sequence"/>
</dbReference>
<reference evidence="2" key="2">
    <citation type="journal article" date="2016" name="Sci. Rep.">
        <title>Dictyocaulus viviparus genome, variome and transcriptome elucidate lungworm biology and support future intervention.</title>
        <authorList>
            <person name="McNulty S.N."/>
            <person name="Strube C."/>
            <person name="Rosa B.A."/>
            <person name="Martin J.C."/>
            <person name="Tyagi R."/>
            <person name="Choi Y.J."/>
            <person name="Wang Q."/>
            <person name="Hallsworth Pepin K."/>
            <person name="Zhang X."/>
            <person name="Ozersky P."/>
            <person name="Wilson R.K."/>
            <person name="Sternberg P.W."/>
            <person name="Gasser R.B."/>
            <person name="Mitreva M."/>
        </authorList>
    </citation>
    <scope>NUCLEOTIDE SEQUENCE [LARGE SCALE GENOMIC DNA]</scope>
    <source>
        <strain evidence="2">HannoverDv2000</strain>
    </source>
</reference>
<protein>
    <submittedName>
        <fullName evidence="1">Uncharacterized protein</fullName>
    </submittedName>
</protein>
<name>A0A0D8Y280_DICVI</name>